<dbReference type="PANTHER" id="PTHR30404:SF0">
    <property type="entry name" value="N-ACETYLMURAMOYL-L-ALANINE AMIDASE AMIC"/>
    <property type="match status" value="1"/>
</dbReference>
<dbReference type="Gene3D" id="3.40.630.40">
    <property type="entry name" value="Zn-dependent exopeptidases"/>
    <property type="match status" value="1"/>
</dbReference>
<name>A0ABN1QYK7_9ACTN</name>
<proteinExistence type="predicted"/>
<dbReference type="SUPFAM" id="SSF53187">
    <property type="entry name" value="Zn-dependent exopeptidases"/>
    <property type="match status" value="1"/>
</dbReference>
<evidence type="ECO:0000259" key="4">
    <source>
        <dbReference type="SMART" id="SM00646"/>
    </source>
</evidence>
<dbReference type="InterPro" id="IPR050695">
    <property type="entry name" value="N-acetylmuramoyl_amidase_3"/>
</dbReference>
<keyword evidence="3" id="KW-0732">Signal</keyword>
<reference evidence="5 6" key="1">
    <citation type="journal article" date="2019" name="Int. J. Syst. Evol. Microbiol.">
        <title>The Global Catalogue of Microorganisms (GCM) 10K type strain sequencing project: providing services to taxonomists for standard genome sequencing and annotation.</title>
        <authorList>
            <consortium name="The Broad Institute Genomics Platform"/>
            <consortium name="The Broad Institute Genome Sequencing Center for Infectious Disease"/>
            <person name="Wu L."/>
            <person name="Ma J."/>
        </authorList>
    </citation>
    <scope>NUCLEOTIDE SEQUENCE [LARGE SCALE GENOMIC DNA]</scope>
    <source>
        <strain evidence="5 6">JCM 10696</strain>
    </source>
</reference>
<evidence type="ECO:0000256" key="3">
    <source>
        <dbReference type="SAM" id="SignalP"/>
    </source>
</evidence>
<feature type="chain" id="PRO_5045902467" evidence="3">
    <location>
        <begin position="19"/>
        <end position="275"/>
    </location>
</feature>
<dbReference type="SMART" id="SM00646">
    <property type="entry name" value="Ami_3"/>
    <property type="match status" value="1"/>
</dbReference>
<dbReference type="InterPro" id="IPR002508">
    <property type="entry name" value="MurNAc-LAA_cat"/>
</dbReference>
<protein>
    <submittedName>
        <fullName evidence="5">N-acetylmuramoyl-L-alanine amidase</fullName>
    </submittedName>
</protein>
<dbReference type="Pfam" id="PF01520">
    <property type="entry name" value="Amidase_3"/>
    <property type="match status" value="1"/>
</dbReference>
<organism evidence="5 6">
    <name type="scientific">Actinocorallia libanotica</name>
    <dbReference type="NCBI Taxonomy" id="46162"/>
    <lineage>
        <taxon>Bacteria</taxon>
        <taxon>Bacillati</taxon>
        <taxon>Actinomycetota</taxon>
        <taxon>Actinomycetes</taxon>
        <taxon>Streptosporangiales</taxon>
        <taxon>Thermomonosporaceae</taxon>
        <taxon>Actinocorallia</taxon>
    </lineage>
</organism>
<dbReference type="EMBL" id="BAAAHH010000008">
    <property type="protein sequence ID" value="GAA0949295.1"/>
    <property type="molecule type" value="Genomic_DNA"/>
</dbReference>
<comment type="caution">
    <text evidence="5">The sequence shown here is derived from an EMBL/GenBank/DDBJ whole genome shotgun (WGS) entry which is preliminary data.</text>
</comment>
<gene>
    <name evidence="5" type="ORF">GCM10009550_26520</name>
</gene>
<dbReference type="PROSITE" id="PS51257">
    <property type="entry name" value="PROKAR_LIPOPROTEIN"/>
    <property type="match status" value="1"/>
</dbReference>
<dbReference type="Proteomes" id="UP001500665">
    <property type="component" value="Unassembled WGS sequence"/>
</dbReference>
<evidence type="ECO:0000313" key="6">
    <source>
        <dbReference type="Proteomes" id="UP001500665"/>
    </source>
</evidence>
<keyword evidence="1" id="KW-0378">Hydrolase</keyword>
<evidence type="ECO:0000256" key="2">
    <source>
        <dbReference type="SAM" id="MobiDB-lite"/>
    </source>
</evidence>
<feature type="signal peptide" evidence="3">
    <location>
        <begin position="1"/>
        <end position="18"/>
    </location>
</feature>
<evidence type="ECO:0000313" key="5">
    <source>
        <dbReference type="EMBL" id="GAA0949295.1"/>
    </source>
</evidence>
<feature type="domain" description="MurNAc-LAA" evidence="4">
    <location>
        <begin position="145"/>
        <end position="269"/>
    </location>
</feature>
<sequence>MANGRKALALALGSVAVASVGLVSCGGSDESGTPTAEPPTAGPNDGEGAGGSDSRRQSAVSLKGKTIVLDPGHNGGPVKGHQVFVGNGYKACDTGGTATDAGYSEHAFAWDTAQRLQKVLQGQGAKVVLTRQNDKGSGPCVDERAEVGNRNKADAVISIHADGAAASGRGFHVIKPKPVKGLNEQIAAPSSELGDDVRDAFKSGTGMPYANYIGDDGVTVRDDLGGLNMSQVPKIFIETGNMRNKTDAAKLSDADFRQRMAVAMAAGLTRYLTGN</sequence>
<keyword evidence="6" id="KW-1185">Reference proteome</keyword>
<dbReference type="RefSeq" id="WP_344240372.1">
    <property type="nucleotide sequence ID" value="NZ_BAAAHH010000008.1"/>
</dbReference>
<feature type="region of interest" description="Disordered" evidence="2">
    <location>
        <begin position="27"/>
        <end position="60"/>
    </location>
</feature>
<dbReference type="CDD" id="cd02696">
    <property type="entry name" value="MurNAc-LAA"/>
    <property type="match status" value="1"/>
</dbReference>
<dbReference type="PANTHER" id="PTHR30404">
    <property type="entry name" value="N-ACETYLMURAMOYL-L-ALANINE AMIDASE"/>
    <property type="match status" value="1"/>
</dbReference>
<accession>A0ABN1QYK7</accession>
<evidence type="ECO:0000256" key="1">
    <source>
        <dbReference type="ARBA" id="ARBA00022801"/>
    </source>
</evidence>